<reference evidence="5 6" key="1">
    <citation type="submission" date="2019-12" db="EMBL/GenBank/DDBJ databases">
        <title>Chitinophaga sp. strain ysch24 (GDMCC 1.1355), whole genome shotgun sequence.</title>
        <authorList>
            <person name="Zhang X."/>
        </authorList>
    </citation>
    <scope>NUCLEOTIDE SEQUENCE [LARGE SCALE GENOMIC DNA]</scope>
    <source>
        <strain evidence="6">ysch24</strain>
    </source>
</reference>
<dbReference type="SUPFAM" id="SSF51215">
    <property type="entry name" value="Regulatory protein AraC"/>
    <property type="match status" value="1"/>
</dbReference>
<evidence type="ECO:0000259" key="4">
    <source>
        <dbReference type="PROSITE" id="PS01124"/>
    </source>
</evidence>
<dbReference type="InterPro" id="IPR003313">
    <property type="entry name" value="AraC-bd"/>
</dbReference>
<dbReference type="Pfam" id="PF02311">
    <property type="entry name" value="AraC_binding"/>
    <property type="match status" value="1"/>
</dbReference>
<dbReference type="PANTHER" id="PTHR43280">
    <property type="entry name" value="ARAC-FAMILY TRANSCRIPTIONAL REGULATOR"/>
    <property type="match status" value="1"/>
</dbReference>
<sequence>MMKETLHRPFEIEVKEMEYFPVKKRKLNFFELIYIVNGTGIQYVNGNQFSYRKGNLFLLTPQDSYSFDITTQTCFLFIRFNEYYVRSKSPHDKDAVQCVENILQNASHRPGCILKNKTDKPLIAVLMESIISEQEHQQIYFTRITEQIVNTIITIVARNIALKLPKKIKENTGELVLEMLHFIQQHIFEPHLLNTEKLSTRFSVAPNYLGRYFKKQTGETLQDYITNYKVRLIETRLLHSDMRINEIAIELNFTDESHLNRTFKKIKGMSPSAFRKQYTVINTKVPV</sequence>
<proteinExistence type="predicted"/>
<dbReference type="InterPro" id="IPR018060">
    <property type="entry name" value="HTH_AraC"/>
</dbReference>
<keyword evidence="1" id="KW-0805">Transcription regulation</keyword>
<dbReference type="Pfam" id="PF12833">
    <property type="entry name" value="HTH_18"/>
    <property type="match status" value="1"/>
</dbReference>
<dbReference type="InterPro" id="IPR037923">
    <property type="entry name" value="HTH-like"/>
</dbReference>
<dbReference type="GO" id="GO:0043565">
    <property type="term" value="F:sequence-specific DNA binding"/>
    <property type="evidence" value="ECO:0007669"/>
    <property type="project" value="InterPro"/>
</dbReference>
<keyword evidence="2" id="KW-0238">DNA-binding</keyword>
<keyword evidence="3" id="KW-0804">Transcription</keyword>
<evidence type="ECO:0000256" key="2">
    <source>
        <dbReference type="ARBA" id="ARBA00023125"/>
    </source>
</evidence>
<accession>A0A7K1U0G4</accession>
<evidence type="ECO:0000313" key="6">
    <source>
        <dbReference type="Proteomes" id="UP000461730"/>
    </source>
</evidence>
<name>A0A7K1U0G4_9BACT</name>
<comment type="caution">
    <text evidence="5">The sequence shown here is derived from an EMBL/GenBank/DDBJ whole genome shotgun (WGS) entry which is preliminary data.</text>
</comment>
<dbReference type="InterPro" id="IPR018062">
    <property type="entry name" value="HTH_AraC-typ_CS"/>
</dbReference>
<dbReference type="GO" id="GO:0003700">
    <property type="term" value="F:DNA-binding transcription factor activity"/>
    <property type="evidence" value="ECO:0007669"/>
    <property type="project" value="InterPro"/>
</dbReference>
<keyword evidence="6" id="KW-1185">Reference proteome</keyword>
<dbReference type="PANTHER" id="PTHR43280:SF2">
    <property type="entry name" value="HTH-TYPE TRANSCRIPTIONAL REGULATOR EXSA"/>
    <property type="match status" value="1"/>
</dbReference>
<evidence type="ECO:0000256" key="3">
    <source>
        <dbReference type="ARBA" id="ARBA00023163"/>
    </source>
</evidence>
<gene>
    <name evidence="5" type="ORF">GO493_06180</name>
</gene>
<dbReference type="SMART" id="SM00342">
    <property type="entry name" value="HTH_ARAC"/>
    <property type="match status" value="1"/>
</dbReference>
<dbReference type="Gene3D" id="1.10.10.60">
    <property type="entry name" value="Homeodomain-like"/>
    <property type="match status" value="2"/>
</dbReference>
<dbReference type="SUPFAM" id="SSF46689">
    <property type="entry name" value="Homeodomain-like"/>
    <property type="match status" value="1"/>
</dbReference>
<dbReference type="Proteomes" id="UP000461730">
    <property type="component" value="Unassembled WGS sequence"/>
</dbReference>
<evidence type="ECO:0000256" key="1">
    <source>
        <dbReference type="ARBA" id="ARBA00023015"/>
    </source>
</evidence>
<dbReference type="PROSITE" id="PS01124">
    <property type="entry name" value="HTH_ARAC_FAMILY_2"/>
    <property type="match status" value="1"/>
</dbReference>
<evidence type="ECO:0000313" key="5">
    <source>
        <dbReference type="EMBL" id="MVT07842.1"/>
    </source>
</evidence>
<dbReference type="AlphaFoldDB" id="A0A7K1U0G4"/>
<dbReference type="EMBL" id="WRXN01000002">
    <property type="protein sequence ID" value="MVT07842.1"/>
    <property type="molecule type" value="Genomic_DNA"/>
</dbReference>
<feature type="domain" description="HTH araC/xylS-type" evidence="4">
    <location>
        <begin position="177"/>
        <end position="277"/>
    </location>
</feature>
<dbReference type="PROSITE" id="PS00041">
    <property type="entry name" value="HTH_ARAC_FAMILY_1"/>
    <property type="match status" value="1"/>
</dbReference>
<dbReference type="InterPro" id="IPR009057">
    <property type="entry name" value="Homeodomain-like_sf"/>
</dbReference>
<organism evidence="5 6">
    <name type="scientific">Chitinophaga tropicalis</name>
    <dbReference type="NCBI Taxonomy" id="2683588"/>
    <lineage>
        <taxon>Bacteria</taxon>
        <taxon>Pseudomonadati</taxon>
        <taxon>Bacteroidota</taxon>
        <taxon>Chitinophagia</taxon>
        <taxon>Chitinophagales</taxon>
        <taxon>Chitinophagaceae</taxon>
        <taxon>Chitinophaga</taxon>
    </lineage>
</organism>
<protein>
    <submittedName>
        <fullName evidence="5">Helix-turn-helix domain-containing protein</fullName>
    </submittedName>
</protein>